<sequence>MSVGLNPNSFLGTNIRWILNLCKELSTFFWFRNNKGDRSDTSQNAIALYKNLN</sequence>
<gene>
    <name evidence="1" type="ORF">AB0756_39305</name>
</gene>
<dbReference type="Proteomes" id="UP001629223">
    <property type="component" value="Unassembled WGS sequence"/>
</dbReference>
<evidence type="ECO:0000313" key="2">
    <source>
        <dbReference type="Proteomes" id="UP001629223"/>
    </source>
</evidence>
<keyword evidence="2" id="KW-1185">Reference proteome</keyword>
<evidence type="ECO:0008006" key="3">
    <source>
        <dbReference type="Google" id="ProtNLM"/>
    </source>
</evidence>
<proteinExistence type="predicted"/>
<evidence type="ECO:0000313" key="1">
    <source>
        <dbReference type="EMBL" id="MFL9823092.1"/>
    </source>
</evidence>
<protein>
    <recommendedName>
        <fullName evidence="3">Transposase</fullName>
    </recommendedName>
</protein>
<reference evidence="1 2" key="1">
    <citation type="submission" date="2024-07" db="EMBL/GenBank/DDBJ databases">
        <authorList>
            <person name="Tripathy S."/>
        </authorList>
    </citation>
    <scope>NUCLEOTIDE SEQUENCE [LARGE SCALE GENOMIC DNA]</scope>
    <source>
        <strain evidence="1 2">VB511288_2</strain>
    </source>
</reference>
<name>A0ABW8XNI5_9CYAN</name>
<organism evidence="1 2">
    <name type="scientific">Tolypothrix campylonemoides VB511288_2</name>
    <dbReference type="NCBI Taxonomy" id="3232311"/>
    <lineage>
        <taxon>Bacteria</taxon>
        <taxon>Bacillati</taxon>
        <taxon>Cyanobacteriota</taxon>
        <taxon>Cyanophyceae</taxon>
        <taxon>Nostocales</taxon>
        <taxon>Tolypothrichaceae</taxon>
        <taxon>Tolypothrix</taxon>
    </lineage>
</organism>
<accession>A0ABW8XNI5</accession>
<dbReference type="EMBL" id="JBFPMW010000024">
    <property type="protein sequence ID" value="MFL9823092.1"/>
    <property type="molecule type" value="Genomic_DNA"/>
</dbReference>
<dbReference type="RefSeq" id="WP_153021487.1">
    <property type="nucleotide sequence ID" value="NZ_JBFPMW010000024.1"/>
</dbReference>
<comment type="caution">
    <text evidence="1">The sequence shown here is derived from an EMBL/GenBank/DDBJ whole genome shotgun (WGS) entry which is preliminary data.</text>
</comment>